<evidence type="ECO:0000256" key="4">
    <source>
        <dbReference type="ARBA" id="ARBA00051415"/>
    </source>
</evidence>
<sequence length="666" mass="74349">MPEVGNGHLATVVGSDSLFMNGLYNGANLSSHRARIPSPSGYSIQSDSVRPSGLARTYSLDVGRGIFTETYQGGGVKVTLRTYAHSTLSNLLVSELALSRDDVNKEVKVNVKVNPGSPSEDVDFQKTTLGMLRGLTREAEYPELAPRTEFFLLTAGYLQGNITMSPNSRGETYLALAVLGHDKDIVLAEYALAMQAWESGQLLPLHTEGWTKFWNRGRIDIGGNIDMARLTYASLYYILSSLPLANDSGPSWPFFGVSPGGLAHGSRGKDYLGHIFWDQDTWIYPGVALLHPDLGRRVVETRTRTLDAARLLAKRTGYKGARFPWESAFTGLETCPADPYGEREIHINGDISFMFRQYWQLTHDMSLMRDGKGAELVWGVADFWASRVTQDRQTGAYRILGVMPPDEWHPLVNDSAYTNNIAIISLEFANQMKRIMGQPENPQWSEISARMVRPYDAVKDFHPEFDGFDPRGRTKQADVVLLSFPLMVDMKPSTRQNDLTIYDLTTPQGPAPAMTWGMFLVGWLELGDETKAETLLKRSIKNAQEPFQVWTENADGEGAVNFLTGMGGYLQSVLFGYGGCRIHDDLITFEPRLMPNVTRMRFVGLSYRGCSIDIEYDAEKLSLTMTSIDKGHGGLRVRFQEVGQWKDLVVGQRVDKKKQGFDLQSK</sequence>
<dbReference type="Gene3D" id="1.50.10.10">
    <property type="match status" value="1"/>
</dbReference>
<evidence type="ECO:0000256" key="2">
    <source>
        <dbReference type="ARBA" id="ARBA00022801"/>
    </source>
</evidence>
<dbReference type="PANTHER" id="PTHR11051:SF8">
    <property type="entry name" value="PROTEIN-GLUCOSYLGALACTOSYLHYDROXYLYSINE GLUCOSIDASE"/>
    <property type="match status" value="1"/>
</dbReference>
<organism evidence="11 12">
    <name type="scientific">Plakobranchus ocellatus</name>
    <dbReference type="NCBI Taxonomy" id="259542"/>
    <lineage>
        <taxon>Eukaryota</taxon>
        <taxon>Metazoa</taxon>
        <taxon>Spiralia</taxon>
        <taxon>Lophotrochozoa</taxon>
        <taxon>Mollusca</taxon>
        <taxon>Gastropoda</taxon>
        <taxon>Heterobranchia</taxon>
        <taxon>Euthyneura</taxon>
        <taxon>Panpulmonata</taxon>
        <taxon>Sacoglossa</taxon>
        <taxon>Placobranchoidea</taxon>
        <taxon>Plakobranchidae</taxon>
        <taxon>Plakobranchus</taxon>
    </lineage>
</organism>
<evidence type="ECO:0000259" key="10">
    <source>
        <dbReference type="Pfam" id="PF03633"/>
    </source>
</evidence>
<dbReference type="Pfam" id="PF03633">
    <property type="entry name" value="Glyco_hydro_65C"/>
    <property type="match status" value="1"/>
</dbReference>
<dbReference type="Proteomes" id="UP000735302">
    <property type="component" value="Unassembled WGS sequence"/>
</dbReference>
<comment type="caution">
    <text evidence="11">The sequence shown here is derived from an EMBL/GenBank/DDBJ whole genome shotgun (WGS) entry which is preliminary data.</text>
</comment>
<accession>A0AAV4AUA9</accession>
<feature type="domain" description="Glycoside hydrolase family 65 central catalytic" evidence="9">
    <location>
        <begin position="263"/>
        <end position="468"/>
    </location>
</feature>
<dbReference type="GO" id="GO:0005975">
    <property type="term" value="P:carbohydrate metabolic process"/>
    <property type="evidence" value="ECO:0007669"/>
    <property type="project" value="InterPro"/>
</dbReference>
<comment type="function">
    <text evidence="5">Catalyzes the hydrolysis of glucose from the disaccharide unit linked to hydroxylysine residues of collagen and collagen-like proteins.</text>
</comment>
<proteinExistence type="inferred from homology"/>
<dbReference type="InterPro" id="IPR005194">
    <property type="entry name" value="Glyco_hydro_65_C"/>
</dbReference>
<evidence type="ECO:0000256" key="3">
    <source>
        <dbReference type="ARBA" id="ARBA00023295"/>
    </source>
</evidence>
<name>A0AAV4AUA9_9GAST</name>
<reference evidence="11 12" key="1">
    <citation type="journal article" date="2021" name="Elife">
        <title>Chloroplast acquisition without the gene transfer in kleptoplastic sea slugs, Plakobranchus ocellatus.</title>
        <authorList>
            <person name="Maeda T."/>
            <person name="Takahashi S."/>
            <person name="Yoshida T."/>
            <person name="Shimamura S."/>
            <person name="Takaki Y."/>
            <person name="Nagai Y."/>
            <person name="Toyoda A."/>
            <person name="Suzuki Y."/>
            <person name="Arimoto A."/>
            <person name="Ishii H."/>
            <person name="Satoh N."/>
            <person name="Nishiyama T."/>
            <person name="Hasebe M."/>
            <person name="Maruyama T."/>
            <person name="Minagawa J."/>
            <person name="Obokata J."/>
            <person name="Shigenobu S."/>
        </authorList>
    </citation>
    <scope>NUCLEOTIDE SEQUENCE [LARGE SCALE GENOMIC DNA]</scope>
</reference>
<dbReference type="InterPro" id="IPR008928">
    <property type="entry name" value="6-hairpin_glycosidase_sf"/>
</dbReference>
<dbReference type="GO" id="GO:0047402">
    <property type="term" value="F:protein-glucosylgalactosylhydroxylysine glucosidase activity"/>
    <property type="evidence" value="ECO:0007669"/>
    <property type="project" value="UniProtKB-EC"/>
</dbReference>
<comment type="similarity">
    <text evidence="1">Belongs to the glycosyl hydrolase 65 family.</text>
</comment>
<evidence type="ECO:0000256" key="7">
    <source>
        <dbReference type="ARBA" id="ARBA00071505"/>
    </source>
</evidence>
<dbReference type="Gene3D" id="2.60.420.10">
    <property type="entry name" value="Maltose phosphorylase, domain 3"/>
    <property type="match status" value="1"/>
</dbReference>
<dbReference type="EC" id="3.2.1.107" evidence="6"/>
<feature type="domain" description="Glycoside hydrolase family 65 C-terminal" evidence="10">
    <location>
        <begin position="581"/>
        <end position="626"/>
    </location>
</feature>
<dbReference type="PANTHER" id="PTHR11051">
    <property type="entry name" value="GLYCOSYL HYDROLASE-RELATED"/>
    <property type="match status" value="1"/>
</dbReference>
<keyword evidence="2" id="KW-0378">Hydrolase</keyword>
<dbReference type="InterPro" id="IPR012341">
    <property type="entry name" value="6hp_glycosidase-like_sf"/>
</dbReference>
<protein>
    <recommendedName>
        <fullName evidence="7">Protein-glucosylgalactosylhydroxylysine glucosidase</fullName>
        <ecNumber evidence="6">3.2.1.107</ecNumber>
    </recommendedName>
    <alternativeName>
        <fullName evidence="8">Acid trehalase-like protein 1</fullName>
    </alternativeName>
</protein>
<evidence type="ECO:0000313" key="12">
    <source>
        <dbReference type="Proteomes" id="UP000735302"/>
    </source>
</evidence>
<comment type="catalytic activity">
    <reaction evidence="4">
        <text>(5R)-5-O-[alpha-D-glucosyl-(1-&gt;2)-beta-D-galactosyl]-5-hydroxy-L-lysyl-[collagen] + H2O = (5R)-5-O-(beta-D-galactosyl)-5-hydroxy-L-lysyl-[collagen] + D-glucose</text>
        <dbReference type="Rhea" id="RHEA:11068"/>
        <dbReference type="Rhea" id="RHEA-COMP:12753"/>
        <dbReference type="Rhea" id="RHEA-COMP:12754"/>
        <dbReference type="ChEBI" id="CHEBI:4167"/>
        <dbReference type="ChEBI" id="CHEBI:15377"/>
        <dbReference type="ChEBI" id="CHEBI:133443"/>
        <dbReference type="ChEBI" id="CHEBI:133452"/>
        <dbReference type="EC" id="3.2.1.107"/>
    </reaction>
</comment>
<dbReference type="InterPro" id="IPR005195">
    <property type="entry name" value="Glyco_hydro_65_M"/>
</dbReference>
<dbReference type="SUPFAM" id="SSF48208">
    <property type="entry name" value="Six-hairpin glycosidases"/>
    <property type="match status" value="1"/>
</dbReference>
<evidence type="ECO:0000256" key="5">
    <source>
        <dbReference type="ARBA" id="ARBA00053339"/>
    </source>
</evidence>
<dbReference type="EMBL" id="BLXT01004368">
    <property type="protein sequence ID" value="GFO11935.1"/>
    <property type="molecule type" value="Genomic_DNA"/>
</dbReference>
<evidence type="ECO:0000256" key="1">
    <source>
        <dbReference type="ARBA" id="ARBA00006768"/>
    </source>
</evidence>
<keyword evidence="3" id="KW-0326">Glycosidase</keyword>
<keyword evidence="12" id="KW-1185">Reference proteome</keyword>
<evidence type="ECO:0000313" key="11">
    <source>
        <dbReference type="EMBL" id="GFO11935.1"/>
    </source>
</evidence>
<dbReference type="FunFam" id="1.50.10.10:FF:000023">
    <property type="entry name" value="Protein-glucosylgalactosylhydroxylysine glucosidase"/>
    <property type="match status" value="1"/>
</dbReference>
<evidence type="ECO:0000256" key="6">
    <source>
        <dbReference type="ARBA" id="ARBA00066430"/>
    </source>
</evidence>
<dbReference type="Pfam" id="PF03632">
    <property type="entry name" value="Glyco_hydro_65m"/>
    <property type="match status" value="1"/>
</dbReference>
<gene>
    <name evidence="11" type="ORF">PoB_003844000</name>
</gene>
<dbReference type="AlphaFoldDB" id="A0AAV4AUA9"/>
<evidence type="ECO:0000259" key="9">
    <source>
        <dbReference type="Pfam" id="PF03632"/>
    </source>
</evidence>
<evidence type="ECO:0000256" key="8">
    <source>
        <dbReference type="ARBA" id="ARBA00079982"/>
    </source>
</evidence>